<dbReference type="PANTHER" id="PTHR38477">
    <property type="entry name" value="HYPOTHETICAL EXPORTED PROTEIN"/>
    <property type="match status" value="1"/>
</dbReference>
<reference evidence="1 2" key="1">
    <citation type="submission" date="2020-08" db="EMBL/GenBank/DDBJ databases">
        <title>Genomic Encyclopedia of Type Strains, Phase IV (KMG-IV): sequencing the most valuable type-strain genomes for metagenomic binning, comparative biology and taxonomic classification.</title>
        <authorList>
            <person name="Goeker M."/>
        </authorList>
    </citation>
    <scope>NUCLEOTIDE SEQUENCE [LARGE SCALE GENOMIC DNA]</scope>
    <source>
        <strain evidence="1 2">DSM 17507</strain>
    </source>
</reference>
<dbReference type="InterPro" id="IPR032676">
    <property type="entry name" value="YkuD_2"/>
</dbReference>
<dbReference type="EMBL" id="JACHOA010000003">
    <property type="protein sequence ID" value="MBB4613515.1"/>
    <property type="molecule type" value="Genomic_DNA"/>
</dbReference>
<dbReference type="RefSeq" id="WP_246415540.1">
    <property type="nucleotide sequence ID" value="NZ_JACHOA010000003.1"/>
</dbReference>
<evidence type="ECO:0000313" key="1">
    <source>
        <dbReference type="EMBL" id="MBB4613515.1"/>
    </source>
</evidence>
<dbReference type="AlphaFoldDB" id="A0A7W7AC23"/>
<sequence length="193" mass="20391">MAVSGQPALAVTPPKELEVSPFAKPTPPVLVQRAIAALDAHGAHIRHRDLVGLVDFGKASRESRFHLVDIEAGKVVSSHLVSHGSGSDPANSGWVQRFSNAYGSNASSPGAFLTGVTYYGKHGRSRRLIGLEDANSAALERGIVIHAASYVSEDMAATQGRIGRSQGCFAFSNSDIDGVLERLGEGRLLYAVK</sequence>
<comment type="caution">
    <text evidence="1">The sequence shown here is derived from an EMBL/GenBank/DDBJ whole genome shotgun (WGS) entry which is preliminary data.</text>
</comment>
<organism evidence="1 2">
    <name type="scientific">Novosphingobium taihuense</name>
    <dbReference type="NCBI Taxonomy" id="260085"/>
    <lineage>
        <taxon>Bacteria</taxon>
        <taxon>Pseudomonadati</taxon>
        <taxon>Pseudomonadota</taxon>
        <taxon>Alphaproteobacteria</taxon>
        <taxon>Sphingomonadales</taxon>
        <taxon>Sphingomonadaceae</taxon>
        <taxon>Novosphingobium</taxon>
    </lineage>
</organism>
<keyword evidence="2" id="KW-1185">Reference proteome</keyword>
<accession>A0A7W7AC23</accession>
<dbReference type="Proteomes" id="UP000538566">
    <property type="component" value="Unassembled WGS sequence"/>
</dbReference>
<protein>
    <recommendedName>
        <fullName evidence="3">L,D-transpeptidase-like protein</fullName>
    </recommendedName>
</protein>
<proteinExistence type="predicted"/>
<dbReference type="PANTHER" id="PTHR38477:SF1">
    <property type="entry name" value="MUREIN L,D-TRANSPEPTIDASE CATALYTIC DOMAIN FAMILY PROTEIN"/>
    <property type="match status" value="1"/>
</dbReference>
<dbReference type="Pfam" id="PF13645">
    <property type="entry name" value="YkuD_2"/>
    <property type="match status" value="1"/>
</dbReference>
<name>A0A7W7AC23_9SPHN</name>
<evidence type="ECO:0008006" key="3">
    <source>
        <dbReference type="Google" id="ProtNLM"/>
    </source>
</evidence>
<gene>
    <name evidence="1" type="ORF">GGR37_001790</name>
</gene>
<evidence type="ECO:0000313" key="2">
    <source>
        <dbReference type="Proteomes" id="UP000538566"/>
    </source>
</evidence>